<organism evidence="6 7">
    <name type="scientific">Rubus argutus</name>
    <name type="common">Southern blackberry</name>
    <dbReference type="NCBI Taxonomy" id="59490"/>
    <lineage>
        <taxon>Eukaryota</taxon>
        <taxon>Viridiplantae</taxon>
        <taxon>Streptophyta</taxon>
        <taxon>Embryophyta</taxon>
        <taxon>Tracheophyta</taxon>
        <taxon>Spermatophyta</taxon>
        <taxon>Magnoliopsida</taxon>
        <taxon>eudicotyledons</taxon>
        <taxon>Gunneridae</taxon>
        <taxon>Pentapetalae</taxon>
        <taxon>rosids</taxon>
        <taxon>fabids</taxon>
        <taxon>Rosales</taxon>
        <taxon>Rosaceae</taxon>
        <taxon>Rosoideae</taxon>
        <taxon>Rosoideae incertae sedis</taxon>
        <taxon>Rubus</taxon>
    </lineage>
</organism>
<evidence type="ECO:0000313" key="6">
    <source>
        <dbReference type="EMBL" id="KAK9934503.1"/>
    </source>
</evidence>
<keyword evidence="5" id="KW-0812">Transmembrane</keyword>
<reference evidence="6 7" key="1">
    <citation type="journal article" date="2023" name="G3 (Bethesda)">
        <title>A chromosome-length genome assembly and annotation of blackberry (Rubus argutus, cv. 'Hillquist').</title>
        <authorList>
            <person name="Bruna T."/>
            <person name="Aryal R."/>
            <person name="Dudchenko O."/>
            <person name="Sargent D.J."/>
            <person name="Mead D."/>
            <person name="Buti M."/>
            <person name="Cavallini A."/>
            <person name="Hytonen T."/>
            <person name="Andres J."/>
            <person name="Pham M."/>
            <person name="Weisz D."/>
            <person name="Mascagni F."/>
            <person name="Usai G."/>
            <person name="Natali L."/>
            <person name="Bassil N."/>
            <person name="Fernandez G.E."/>
            <person name="Lomsadze A."/>
            <person name="Armour M."/>
            <person name="Olukolu B."/>
            <person name="Poorten T."/>
            <person name="Britton C."/>
            <person name="Davik J."/>
            <person name="Ashrafi H."/>
            <person name="Aiden E.L."/>
            <person name="Borodovsky M."/>
            <person name="Worthington M."/>
        </authorList>
    </citation>
    <scope>NUCLEOTIDE SEQUENCE [LARGE SCALE GENOMIC DNA]</scope>
    <source>
        <strain evidence="6">PI 553951</strain>
    </source>
</reference>
<comment type="caution">
    <text evidence="6">The sequence shown here is derived from an EMBL/GenBank/DDBJ whole genome shotgun (WGS) entry which is preliminary data.</text>
</comment>
<dbReference type="PRINTS" id="PR00080">
    <property type="entry name" value="SDRFAMILY"/>
</dbReference>
<dbReference type="InterPro" id="IPR002347">
    <property type="entry name" value="SDR_fam"/>
</dbReference>
<dbReference type="Pfam" id="PF00106">
    <property type="entry name" value="adh_short"/>
    <property type="match status" value="1"/>
</dbReference>
<dbReference type="InterPro" id="IPR020904">
    <property type="entry name" value="Sc_DH/Rdtase_CS"/>
</dbReference>
<dbReference type="GO" id="GO:0005783">
    <property type="term" value="C:endoplasmic reticulum"/>
    <property type="evidence" value="ECO:0007669"/>
    <property type="project" value="UniProtKB-SubCell"/>
</dbReference>
<dbReference type="Gene3D" id="3.40.50.720">
    <property type="entry name" value="NAD(P)-binding Rossmann-like Domain"/>
    <property type="match status" value="1"/>
</dbReference>
<dbReference type="SUPFAM" id="SSF51735">
    <property type="entry name" value="NAD(P)-binding Rossmann-fold domains"/>
    <property type="match status" value="1"/>
</dbReference>
<gene>
    <name evidence="6" type="ORF">M0R45_021644</name>
</gene>
<dbReference type="Proteomes" id="UP001457282">
    <property type="component" value="Unassembled WGS sequence"/>
</dbReference>
<evidence type="ECO:0000256" key="3">
    <source>
        <dbReference type="ARBA" id="ARBA00023002"/>
    </source>
</evidence>
<sequence>MDVEEFFIAAAIAIGLVSVCKSLLNFVRWVWVMFVRPPKNLKEYGSWAVVTGSTDGIGKALAFEMASVGLNLVLVGRNPSKLEATSNGIRQKYGYKVEIKNIVMDLAKLSGEEIARAIEEGIKGLDVGVLVNNAGVAYPYAKFFHEVDLEVVESITKVNIEAATWVSRAVLPGMLKKKKGAIANIGSGSSVIVPSYPLYTVYAASKAYLAMFSRCTSVEYKQQGIDIQCQIPIFVATKMTKLKASSFLIASPESYSKASMRCIGYEHICTPYWGHSLQWLIAHALPDVLLNASIFQYFLGMRKRGQLKESRNKKMQQENALGHCG</sequence>
<comment type="similarity">
    <text evidence="4">Belongs to the short-chain dehydrogenases/reductases (SDR) family.</text>
</comment>
<keyword evidence="2" id="KW-0521">NADP</keyword>
<evidence type="ECO:0000313" key="7">
    <source>
        <dbReference type="Proteomes" id="UP001457282"/>
    </source>
</evidence>
<dbReference type="GO" id="GO:0045703">
    <property type="term" value="F:ketoreductase activity"/>
    <property type="evidence" value="ECO:0007669"/>
    <property type="project" value="TreeGrafter"/>
</dbReference>
<keyword evidence="3" id="KW-0560">Oxidoreductase</keyword>
<accession>A0AAW1XDL1</accession>
<name>A0AAW1XDL1_RUBAR</name>
<dbReference type="InterPro" id="IPR036291">
    <property type="entry name" value="NAD(P)-bd_dom_sf"/>
</dbReference>
<dbReference type="PRINTS" id="PR00081">
    <property type="entry name" value="GDHRDH"/>
</dbReference>
<dbReference type="PROSITE" id="PS00061">
    <property type="entry name" value="ADH_SHORT"/>
    <property type="match status" value="1"/>
</dbReference>
<keyword evidence="7" id="KW-1185">Reference proteome</keyword>
<keyword evidence="5" id="KW-1133">Transmembrane helix</keyword>
<protein>
    <submittedName>
        <fullName evidence="6">Uncharacterized protein</fullName>
    </submittedName>
</protein>
<evidence type="ECO:0000256" key="4">
    <source>
        <dbReference type="RuleBase" id="RU000363"/>
    </source>
</evidence>
<evidence type="ECO:0000256" key="1">
    <source>
        <dbReference type="ARBA" id="ARBA00004240"/>
    </source>
</evidence>
<proteinExistence type="inferred from homology"/>
<keyword evidence="5" id="KW-0472">Membrane</keyword>
<dbReference type="AlphaFoldDB" id="A0AAW1XDL1"/>
<dbReference type="PIRSF" id="PIRSF000126">
    <property type="entry name" value="11-beta-HSD1"/>
    <property type="match status" value="1"/>
</dbReference>
<dbReference type="EMBL" id="JBEDUW010000004">
    <property type="protein sequence ID" value="KAK9934503.1"/>
    <property type="molecule type" value="Genomic_DNA"/>
</dbReference>
<dbReference type="FunFam" id="3.40.50.720:FF:000137">
    <property type="entry name" value="Hydroxysteroid (17-beta) dehydrogenase 3"/>
    <property type="match status" value="1"/>
</dbReference>
<dbReference type="PANTHER" id="PTHR43899">
    <property type="entry name" value="RH59310P"/>
    <property type="match status" value="1"/>
</dbReference>
<dbReference type="InterPro" id="IPR051019">
    <property type="entry name" value="VLCFA-Steroid_DH"/>
</dbReference>
<evidence type="ECO:0000256" key="2">
    <source>
        <dbReference type="ARBA" id="ARBA00022857"/>
    </source>
</evidence>
<dbReference type="PANTHER" id="PTHR43899:SF25">
    <property type="entry name" value="ENOYL-(ACYL CARRIER) REDUCTASE"/>
    <property type="match status" value="1"/>
</dbReference>
<dbReference type="CDD" id="cd05356">
    <property type="entry name" value="17beta-HSD1_like_SDR_c"/>
    <property type="match status" value="1"/>
</dbReference>
<evidence type="ECO:0000256" key="5">
    <source>
        <dbReference type="SAM" id="Phobius"/>
    </source>
</evidence>
<comment type="subcellular location">
    <subcellularLocation>
        <location evidence="1">Endoplasmic reticulum</location>
    </subcellularLocation>
</comment>
<feature type="transmembrane region" description="Helical" evidence="5">
    <location>
        <begin position="6"/>
        <end position="31"/>
    </location>
</feature>